<evidence type="ECO:0000313" key="3">
    <source>
        <dbReference type="Proteomes" id="UP001154282"/>
    </source>
</evidence>
<organism evidence="2 3">
    <name type="scientific">Linum tenue</name>
    <dbReference type="NCBI Taxonomy" id="586396"/>
    <lineage>
        <taxon>Eukaryota</taxon>
        <taxon>Viridiplantae</taxon>
        <taxon>Streptophyta</taxon>
        <taxon>Embryophyta</taxon>
        <taxon>Tracheophyta</taxon>
        <taxon>Spermatophyta</taxon>
        <taxon>Magnoliopsida</taxon>
        <taxon>eudicotyledons</taxon>
        <taxon>Gunneridae</taxon>
        <taxon>Pentapetalae</taxon>
        <taxon>rosids</taxon>
        <taxon>fabids</taxon>
        <taxon>Malpighiales</taxon>
        <taxon>Linaceae</taxon>
        <taxon>Linum</taxon>
    </lineage>
</organism>
<sequence>MHNNPIQRLSHNSNHRTTGKILVNLFLHFSSSVCILGCGWI</sequence>
<name>A0AAV0R1V3_9ROSI</name>
<feature type="transmembrane region" description="Helical" evidence="1">
    <location>
        <begin position="21"/>
        <end position="40"/>
    </location>
</feature>
<evidence type="ECO:0000313" key="2">
    <source>
        <dbReference type="EMBL" id="CAI0551687.1"/>
    </source>
</evidence>
<accession>A0AAV0R1V3</accession>
<comment type="caution">
    <text evidence="2">The sequence shown here is derived from an EMBL/GenBank/DDBJ whole genome shotgun (WGS) entry which is preliminary data.</text>
</comment>
<keyword evidence="1" id="KW-0812">Transmembrane</keyword>
<keyword evidence="1" id="KW-1133">Transmembrane helix</keyword>
<proteinExistence type="predicted"/>
<keyword evidence="3" id="KW-1185">Reference proteome</keyword>
<dbReference type="Proteomes" id="UP001154282">
    <property type="component" value="Unassembled WGS sequence"/>
</dbReference>
<evidence type="ECO:0000256" key="1">
    <source>
        <dbReference type="SAM" id="Phobius"/>
    </source>
</evidence>
<protein>
    <submittedName>
        <fullName evidence="2">Uncharacterized protein</fullName>
    </submittedName>
</protein>
<gene>
    <name evidence="2" type="ORF">LITE_LOCUS46092</name>
</gene>
<dbReference type="AlphaFoldDB" id="A0AAV0R1V3"/>
<dbReference type="EMBL" id="CAMGYJ010000010">
    <property type="protein sequence ID" value="CAI0551687.1"/>
    <property type="molecule type" value="Genomic_DNA"/>
</dbReference>
<reference evidence="2" key="1">
    <citation type="submission" date="2022-08" db="EMBL/GenBank/DDBJ databases">
        <authorList>
            <person name="Gutierrez-Valencia J."/>
        </authorList>
    </citation>
    <scope>NUCLEOTIDE SEQUENCE</scope>
</reference>
<keyword evidence="1" id="KW-0472">Membrane</keyword>